<evidence type="ECO:0000313" key="2">
    <source>
        <dbReference type="EnsemblMetazoa" id="G7312.1:cds"/>
    </source>
</evidence>
<protein>
    <submittedName>
        <fullName evidence="2">Uncharacterized protein</fullName>
    </submittedName>
</protein>
<reference evidence="2" key="1">
    <citation type="submission" date="2022-08" db="UniProtKB">
        <authorList>
            <consortium name="EnsemblMetazoa"/>
        </authorList>
    </citation>
    <scope>IDENTIFICATION</scope>
    <source>
        <strain evidence="2">05x7-T-G4-1.051#20</strain>
    </source>
</reference>
<dbReference type="AlphaFoldDB" id="A0A8W8NXN5"/>
<keyword evidence="3" id="KW-1185">Reference proteome</keyword>
<dbReference type="Proteomes" id="UP000005408">
    <property type="component" value="Unassembled WGS sequence"/>
</dbReference>
<proteinExistence type="predicted"/>
<evidence type="ECO:0000256" key="1">
    <source>
        <dbReference type="SAM" id="MobiDB-lite"/>
    </source>
</evidence>
<accession>A0A8W8NXN5</accession>
<feature type="region of interest" description="Disordered" evidence="1">
    <location>
        <begin position="32"/>
        <end position="54"/>
    </location>
</feature>
<sequence>MTQEVIICTEGGNDLHTVFYFDDLLEQIDEQVPLSSRPPCPESPTPKTEAKTEETSVLRTLLNNTQPASEIKIKKDREVRTEIPFKRYTSSSPSSTTTTSCTYSPPLDENWPPASSAPFTNVEDSIPTTFRRKSPKKYEALNRRFTEPRVTATREFKVLKALQKRIMKDIEQRKYQGNLLKVTKACSNYQDDSRLLVTSKVIQADFTLNLFIKRNRTHTAEDGLEHLWISSCDFAELSSVDEAFVKEKSMSSKCMVKKTVNDECMVKLMVLATMTVI</sequence>
<organism evidence="2 3">
    <name type="scientific">Magallana gigas</name>
    <name type="common">Pacific oyster</name>
    <name type="synonym">Crassostrea gigas</name>
    <dbReference type="NCBI Taxonomy" id="29159"/>
    <lineage>
        <taxon>Eukaryota</taxon>
        <taxon>Metazoa</taxon>
        <taxon>Spiralia</taxon>
        <taxon>Lophotrochozoa</taxon>
        <taxon>Mollusca</taxon>
        <taxon>Bivalvia</taxon>
        <taxon>Autobranchia</taxon>
        <taxon>Pteriomorphia</taxon>
        <taxon>Ostreida</taxon>
        <taxon>Ostreoidea</taxon>
        <taxon>Ostreidae</taxon>
        <taxon>Magallana</taxon>
    </lineage>
</organism>
<dbReference type="EnsemblMetazoa" id="G7312.1">
    <property type="protein sequence ID" value="G7312.1:cds"/>
    <property type="gene ID" value="G7312"/>
</dbReference>
<name>A0A8W8NXN5_MAGGI</name>
<evidence type="ECO:0000313" key="3">
    <source>
        <dbReference type="Proteomes" id="UP000005408"/>
    </source>
</evidence>